<evidence type="ECO:0000259" key="6">
    <source>
        <dbReference type="Pfam" id="PF00535"/>
    </source>
</evidence>
<evidence type="ECO:0000256" key="1">
    <source>
        <dbReference type="ARBA" id="ARBA00004236"/>
    </source>
</evidence>
<dbReference type="Pfam" id="PF00535">
    <property type="entry name" value="Glycos_transf_2"/>
    <property type="match status" value="1"/>
</dbReference>
<organism evidence="7 8">
    <name type="scientific">Neptunomonas marina</name>
    <dbReference type="NCBI Taxonomy" id="1815562"/>
    <lineage>
        <taxon>Bacteria</taxon>
        <taxon>Pseudomonadati</taxon>
        <taxon>Pseudomonadota</taxon>
        <taxon>Gammaproteobacteria</taxon>
        <taxon>Oceanospirillales</taxon>
        <taxon>Oceanospirillaceae</taxon>
        <taxon>Neptunomonas</taxon>
    </lineage>
</organism>
<dbReference type="GO" id="GO:0016757">
    <property type="term" value="F:glycosyltransferase activity"/>
    <property type="evidence" value="ECO:0007669"/>
    <property type="project" value="UniProtKB-KW"/>
</dbReference>
<evidence type="ECO:0000313" key="7">
    <source>
        <dbReference type="EMBL" id="RVU32115.1"/>
    </source>
</evidence>
<gene>
    <name evidence="7" type="ORF">EOE65_00205</name>
</gene>
<dbReference type="Gene3D" id="3.90.550.10">
    <property type="entry name" value="Spore Coat Polysaccharide Biosynthesis Protein SpsA, Chain A"/>
    <property type="match status" value="1"/>
</dbReference>
<dbReference type="SUPFAM" id="SSF53448">
    <property type="entry name" value="Nucleotide-diphospho-sugar transferases"/>
    <property type="match status" value="1"/>
</dbReference>
<keyword evidence="2" id="KW-1003">Cell membrane</keyword>
<dbReference type="GO" id="GO:0005886">
    <property type="term" value="C:plasma membrane"/>
    <property type="evidence" value="ECO:0007669"/>
    <property type="project" value="UniProtKB-SubCell"/>
</dbReference>
<dbReference type="CDD" id="cd02522">
    <property type="entry name" value="GT_2_like_a"/>
    <property type="match status" value="1"/>
</dbReference>
<dbReference type="InterPro" id="IPR026461">
    <property type="entry name" value="Trfase_2_rSAM/seldom_assoc"/>
</dbReference>
<feature type="domain" description="Glycosyltransferase 2-like" evidence="6">
    <location>
        <begin position="11"/>
        <end position="95"/>
    </location>
</feature>
<dbReference type="Proteomes" id="UP000282818">
    <property type="component" value="Unassembled WGS sequence"/>
</dbReference>
<comment type="subcellular location">
    <subcellularLocation>
        <location evidence="1">Cell membrane</location>
    </subcellularLocation>
</comment>
<reference evidence="7 8" key="1">
    <citation type="submission" date="2019-01" db="EMBL/GenBank/DDBJ databases">
        <authorList>
            <person name="Chen W.-M."/>
        </authorList>
    </citation>
    <scope>NUCLEOTIDE SEQUENCE [LARGE SCALE GENOMIC DNA]</scope>
    <source>
        <strain evidence="7 8">HPM-16</strain>
    </source>
</reference>
<evidence type="ECO:0000313" key="8">
    <source>
        <dbReference type="Proteomes" id="UP000282818"/>
    </source>
</evidence>
<comment type="caution">
    <text evidence="7">The sequence shown here is derived from an EMBL/GenBank/DDBJ whole genome shotgun (WGS) entry which is preliminary data.</text>
</comment>
<dbReference type="AlphaFoldDB" id="A0A437QCF0"/>
<evidence type="ECO:0000256" key="2">
    <source>
        <dbReference type="ARBA" id="ARBA00022475"/>
    </source>
</evidence>
<sequence>MAGRRVIPKVSCIIPTLNESAQIEACLQPLQPYRDWLELILVDGGSEDETAQVARPWVDKVVVSPAGRALQMNAGAAKATGSLLLFLHIDTRLPASLETLRVLLHQPPCWGRFDVQIDNGKSWCRWVALGMNVRSRLTKVCTGDQALFVTKSVFEHVGGYPKQPLMEDIALSRLLRAQPITFFPLSAKVCTSGRRWRKHGVLKTILRMWLWRLRYWLGASPFQLAKEYGYVVTEKDYR</sequence>
<keyword evidence="4 7" id="KW-0808">Transferase</keyword>
<dbReference type="EMBL" id="SACQ01000001">
    <property type="protein sequence ID" value="RVU32115.1"/>
    <property type="molecule type" value="Genomic_DNA"/>
</dbReference>
<dbReference type="InterPro" id="IPR029044">
    <property type="entry name" value="Nucleotide-diphossugar_trans"/>
</dbReference>
<evidence type="ECO:0000256" key="3">
    <source>
        <dbReference type="ARBA" id="ARBA00022676"/>
    </source>
</evidence>
<dbReference type="NCBIfam" id="TIGR04283">
    <property type="entry name" value="glyco_like_mftF"/>
    <property type="match status" value="1"/>
</dbReference>
<keyword evidence="5" id="KW-0472">Membrane</keyword>
<proteinExistence type="predicted"/>
<protein>
    <submittedName>
        <fullName evidence="7">Glycosyltransferase</fullName>
    </submittedName>
</protein>
<dbReference type="PANTHER" id="PTHR43646:SF2">
    <property type="entry name" value="GLYCOSYLTRANSFERASE 2-LIKE DOMAIN-CONTAINING PROTEIN"/>
    <property type="match status" value="1"/>
</dbReference>
<dbReference type="InterPro" id="IPR001173">
    <property type="entry name" value="Glyco_trans_2-like"/>
</dbReference>
<dbReference type="RefSeq" id="WP_127692284.1">
    <property type="nucleotide sequence ID" value="NZ_SACQ01000001.1"/>
</dbReference>
<accession>A0A437QCF0</accession>
<keyword evidence="3" id="KW-0328">Glycosyltransferase</keyword>
<evidence type="ECO:0000256" key="4">
    <source>
        <dbReference type="ARBA" id="ARBA00022679"/>
    </source>
</evidence>
<evidence type="ECO:0000256" key="5">
    <source>
        <dbReference type="ARBA" id="ARBA00023136"/>
    </source>
</evidence>
<keyword evidence="8" id="KW-1185">Reference proteome</keyword>
<dbReference type="PANTHER" id="PTHR43646">
    <property type="entry name" value="GLYCOSYLTRANSFERASE"/>
    <property type="match status" value="1"/>
</dbReference>
<name>A0A437QCF0_9GAMM</name>